<dbReference type="GO" id="GO:0016301">
    <property type="term" value="F:kinase activity"/>
    <property type="evidence" value="ECO:0007669"/>
    <property type="project" value="UniProtKB-KW"/>
</dbReference>
<keyword evidence="11" id="KW-0067">ATP-binding</keyword>
<dbReference type="CDD" id="cd00075">
    <property type="entry name" value="HATPase"/>
    <property type="match status" value="1"/>
</dbReference>
<keyword evidence="7" id="KW-0808">Transferase</keyword>
<dbReference type="Proteomes" id="UP001455384">
    <property type="component" value="Chromosome"/>
</dbReference>
<dbReference type="EC" id="2.7.13.3" evidence="4"/>
<reference evidence="21" key="1">
    <citation type="submission" date="2023-10" db="EMBL/GenBank/DDBJ databases">
        <title>Genome analysis and identification of Salinococcus sp. Bachu38 nov., a PGPR from the rhizosphere of Tamarix.</title>
        <authorList>
            <person name="Liang Z."/>
            <person name="Zhang X."/>
            <person name="Jia J."/>
            <person name="Chen X."/>
            <person name="Wang Y."/>
            <person name="Wang Q."/>
            <person name="Wang R."/>
        </authorList>
    </citation>
    <scope>NUCLEOTIDE SEQUENCE [LARGE SCALE GENOMIC DNA]</scope>
    <source>
        <strain evidence="21">Bachu38</strain>
    </source>
</reference>
<dbReference type="InterPro" id="IPR036097">
    <property type="entry name" value="HisK_dim/P_sf"/>
</dbReference>
<dbReference type="PANTHER" id="PTHR45528">
    <property type="entry name" value="SENSOR HISTIDINE KINASE CPXA"/>
    <property type="match status" value="1"/>
</dbReference>
<keyword evidence="10 20" id="KW-0418">Kinase</keyword>
<evidence type="ECO:0000259" key="18">
    <source>
        <dbReference type="PROSITE" id="PS50109"/>
    </source>
</evidence>
<dbReference type="SMART" id="SM00387">
    <property type="entry name" value="HATPase_c"/>
    <property type="match status" value="1"/>
</dbReference>
<evidence type="ECO:0000256" key="8">
    <source>
        <dbReference type="ARBA" id="ARBA00022692"/>
    </source>
</evidence>
<evidence type="ECO:0000256" key="2">
    <source>
        <dbReference type="ARBA" id="ARBA00004651"/>
    </source>
</evidence>
<dbReference type="InterPro" id="IPR005467">
    <property type="entry name" value="His_kinase_dom"/>
</dbReference>
<name>A0ABZ3CM98_9STAP</name>
<keyword evidence="6" id="KW-0597">Phosphoprotein</keyword>
<dbReference type="EMBL" id="CP138333">
    <property type="protein sequence ID" value="WZX30683.1"/>
    <property type="molecule type" value="Genomic_DNA"/>
</dbReference>
<keyword evidence="5" id="KW-1003">Cell membrane</keyword>
<comment type="subcellular location">
    <subcellularLocation>
        <location evidence="2">Cell membrane</location>
        <topology evidence="2">Multi-pass membrane protein</topology>
    </subcellularLocation>
</comment>
<evidence type="ECO:0000256" key="6">
    <source>
        <dbReference type="ARBA" id="ARBA00022553"/>
    </source>
</evidence>
<dbReference type="InterPro" id="IPR036890">
    <property type="entry name" value="HATPase_C_sf"/>
</dbReference>
<feature type="transmembrane region" description="Helical" evidence="17">
    <location>
        <begin position="12"/>
        <end position="37"/>
    </location>
</feature>
<organism evidence="20 21">
    <name type="scientific">Salinicoccus bachuensis</name>
    <dbReference type="NCBI Taxonomy" id="3136731"/>
    <lineage>
        <taxon>Bacteria</taxon>
        <taxon>Bacillati</taxon>
        <taxon>Bacillota</taxon>
        <taxon>Bacilli</taxon>
        <taxon>Bacillales</taxon>
        <taxon>Staphylococcaceae</taxon>
        <taxon>Salinicoccus</taxon>
    </lineage>
</organism>
<dbReference type="RefSeq" id="WP_342389193.1">
    <property type="nucleotide sequence ID" value="NZ_CP138333.2"/>
</dbReference>
<dbReference type="InterPro" id="IPR050398">
    <property type="entry name" value="HssS/ArlS-like"/>
</dbReference>
<dbReference type="SUPFAM" id="SSF55874">
    <property type="entry name" value="ATPase domain of HSP90 chaperone/DNA topoisomerase II/histidine kinase"/>
    <property type="match status" value="1"/>
</dbReference>
<evidence type="ECO:0000256" key="14">
    <source>
        <dbReference type="ARBA" id="ARBA00023012"/>
    </source>
</evidence>
<dbReference type="InterPro" id="IPR003661">
    <property type="entry name" value="HisK_dim/P_dom"/>
</dbReference>
<dbReference type="InterPro" id="IPR004358">
    <property type="entry name" value="Sig_transdc_His_kin-like_C"/>
</dbReference>
<evidence type="ECO:0000256" key="5">
    <source>
        <dbReference type="ARBA" id="ARBA00022475"/>
    </source>
</evidence>
<comment type="catalytic activity">
    <reaction evidence="1">
        <text>ATP + protein L-histidine = ADP + protein N-phospho-L-histidine.</text>
        <dbReference type="EC" id="2.7.13.3"/>
    </reaction>
</comment>
<feature type="domain" description="HAMP" evidence="19">
    <location>
        <begin position="74"/>
        <end position="126"/>
    </location>
</feature>
<keyword evidence="12 17" id="KW-1133">Transmembrane helix</keyword>
<dbReference type="Gene3D" id="1.10.287.130">
    <property type="match status" value="1"/>
</dbReference>
<evidence type="ECO:0000256" key="16">
    <source>
        <dbReference type="SAM" id="Coils"/>
    </source>
</evidence>
<dbReference type="Pfam" id="PF00512">
    <property type="entry name" value="HisKA"/>
    <property type="match status" value="1"/>
</dbReference>
<dbReference type="PANTHER" id="PTHR45528:SF1">
    <property type="entry name" value="SENSOR HISTIDINE KINASE CPXA"/>
    <property type="match status" value="1"/>
</dbReference>
<evidence type="ECO:0000259" key="19">
    <source>
        <dbReference type="PROSITE" id="PS50885"/>
    </source>
</evidence>
<feature type="transmembrane region" description="Helical" evidence="17">
    <location>
        <begin position="49"/>
        <end position="72"/>
    </location>
</feature>
<keyword evidence="21" id="KW-1185">Reference proteome</keyword>
<keyword evidence="14" id="KW-0902">Two-component regulatory system</keyword>
<dbReference type="SUPFAM" id="SSF47384">
    <property type="entry name" value="Homodimeric domain of signal transducing histidine kinase"/>
    <property type="match status" value="1"/>
</dbReference>
<evidence type="ECO:0000256" key="7">
    <source>
        <dbReference type="ARBA" id="ARBA00022679"/>
    </source>
</evidence>
<keyword evidence="15 17" id="KW-0472">Membrane</keyword>
<comment type="similarity">
    <text evidence="3">Belongs to the Glu/Leu/Phe/Val dehydrogenases family.</text>
</comment>
<accession>A0ABZ3CM98</accession>
<proteinExistence type="inferred from homology"/>
<evidence type="ECO:0000313" key="21">
    <source>
        <dbReference type="Proteomes" id="UP001455384"/>
    </source>
</evidence>
<evidence type="ECO:0000256" key="9">
    <source>
        <dbReference type="ARBA" id="ARBA00022741"/>
    </source>
</evidence>
<protein>
    <recommendedName>
        <fullName evidence="4">histidine kinase</fullName>
        <ecNumber evidence="4">2.7.13.3</ecNumber>
    </recommendedName>
</protein>
<evidence type="ECO:0000256" key="15">
    <source>
        <dbReference type="ARBA" id="ARBA00023136"/>
    </source>
</evidence>
<dbReference type="Pfam" id="PF02518">
    <property type="entry name" value="HATPase_c"/>
    <property type="match status" value="1"/>
</dbReference>
<dbReference type="CDD" id="cd00082">
    <property type="entry name" value="HisKA"/>
    <property type="match status" value="1"/>
</dbReference>
<evidence type="ECO:0000313" key="20">
    <source>
        <dbReference type="EMBL" id="WZX30683.1"/>
    </source>
</evidence>
<dbReference type="Gene3D" id="3.30.565.10">
    <property type="entry name" value="Histidine kinase-like ATPase, C-terminal domain"/>
    <property type="match status" value="1"/>
</dbReference>
<dbReference type="Pfam" id="PF00672">
    <property type="entry name" value="HAMP"/>
    <property type="match status" value="1"/>
</dbReference>
<evidence type="ECO:0000256" key="17">
    <source>
        <dbReference type="SAM" id="Phobius"/>
    </source>
</evidence>
<dbReference type="Gene3D" id="6.10.340.10">
    <property type="match status" value="1"/>
</dbReference>
<dbReference type="PROSITE" id="PS50885">
    <property type="entry name" value="HAMP"/>
    <property type="match status" value="1"/>
</dbReference>
<evidence type="ECO:0000256" key="12">
    <source>
        <dbReference type="ARBA" id="ARBA00022989"/>
    </source>
</evidence>
<gene>
    <name evidence="20" type="ORF">RQP18_05675</name>
</gene>
<evidence type="ECO:0000256" key="13">
    <source>
        <dbReference type="ARBA" id="ARBA00023002"/>
    </source>
</evidence>
<keyword evidence="16" id="KW-0175">Coiled coil</keyword>
<evidence type="ECO:0000256" key="3">
    <source>
        <dbReference type="ARBA" id="ARBA00006382"/>
    </source>
</evidence>
<feature type="domain" description="Histidine kinase" evidence="18">
    <location>
        <begin position="141"/>
        <end position="361"/>
    </location>
</feature>
<dbReference type="PRINTS" id="PR00344">
    <property type="entry name" value="BCTRLSENSOR"/>
</dbReference>
<dbReference type="PROSITE" id="PS50109">
    <property type="entry name" value="HIS_KIN"/>
    <property type="match status" value="1"/>
</dbReference>
<dbReference type="InterPro" id="IPR033524">
    <property type="entry name" value="Glu/Leu/Phe/Val_DH_AS"/>
</dbReference>
<evidence type="ECO:0000256" key="4">
    <source>
        <dbReference type="ARBA" id="ARBA00012438"/>
    </source>
</evidence>
<dbReference type="PROSITE" id="PS00074">
    <property type="entry name" value="GLFV_DEHYDROGENASE"/>
    <property type="match status" value="1"/>
</dbReference>
<keyword evidence="8 17" id="KW-0812">Transmembrane</keyword>
<dbReference type="SUPFAM" id="SSF158472">
    <property type="entry name" value="HAMP domain-like"/>
    <property type="match status" value="1"/>
</dbReference>
<dbReference type="CDD" id="cd06225">
    <property type="entry name" value="HAMP"/>
    <property type="match status" value="1"/>
</dbReference>
<dbReference type="SMART" id="SM00304">
    <property type="entry name" value="HAMP"/>
    <property type="match status" value="1"/>
</dbReference>
<evidence type="ECO:0000256" key="11">
    <source>
        <dbReference type="ARBA" id="ARBA00022840"/>
    </source>
</evidence>
<keyword evidence="13" id="KW-0560">Oxidoreductase</keyword>
<dbReference type="SMART" id="SM00388">
    <property type="entry name" value="HisKA"/>
    <property type="match status" value="1"/>
</dbReference>
<dbReference type="InterPro" id="IPR003660">
    <property type="entry name" value="HAMP_dom"/>
</dbReference>
<keyword evidence="9" id="KW-0547">Nucleotide-binding</keyword>
<dbReference type="InterPro" id="IPR003594">
    <property type="entry name" value="HATPase_dom"/>
</dbReference>
<feature type="coiled-coil region" evidence="16">
    <location>
        <begin position="114"/>
        <end position="141"/>
    </location>
</feature>
<sequence length="361" mass="40603">MSIKKRLLFSNVGMIIIPILGFFLIEILLGYILFAVFNGNPEGSDMTLFLGLRFAAMILVLVITNGLLTYYVSRSILRPINELSHAAKRISEGDLGYSVETERKDELGELGNTFEAMRLKLNAARKRQRAYEENRQELLAGITHDLKTPLTSIKGYVKGIQDGVANTPEKMERYIDTISKTTDDMDRLIDELFLYSKLDLEQLPFHFESIDLLPFLTDMLEDVSFDLEKGGGKAVLYANPADDFTVYADRDKLKRAFSNIIQNSVKYMDKERKNIEVHMASNERNVTVEIRDNGSGVLEADLPYIFESFYRADASRNSTTGGSGLGLSIVRKIMDAHGGTVRAESCLGEGTSIYLQFEKVK</sequence>
<evidence type="ECO:0000256" key="1">
    <source>
        <dbReference type="ARBA" id="ARBA00000085"/>
    </source>
</evidence>
<evidence type="ECO:0000256" key="10">
    <source>
        <dbReference type="ARBA" id="ARBA00022777"/>
    </source>
</evidence>